<keyword evidence="13" id="KW-0408">Iron</keyword>
<evidence type="ECO:0000256" key="7">
    <source>
        <dbReference type="ARBA" id="ARBA00012353"/>
    </source>
</evidence>
<dbReference type="InterPro" id="IPR036052">
    <property type="entry name" value="TrpB-like_PALP_sf"/>
</dbReference>
<dbReference type="PROSITE" id="PS00365">
    <property type="entry name" value="NIR_SIR"/>
    <property type="match status" value="1"/>
</dbReference>
<comment type="function">
    <text evidence="4">Essential protein with sulfite reductase activity required in assimilatory sulfate reduction pathway during both primary and secondary metabolism and thus involved in development and growth.</text>
</comment>
<dbReference type="InterPro" id="IPR045854">
    <property type="entry name" value="NO2/SO3_Rdtase_4Fe4S_sf"/>
</dbReference>
<dbReference type="SUPFAM" id="SSF53686">
    <property type="entry name" value="Tryptophan synthase beta subunit-like PLP-dependent enzymes"/>
    <property type="match status" value="1"/>
</dbReference>
<dbReference type="GO" id="GO:0046872">
    <property type="term" value="F:metal ion binding"/>
    <property type="evidence" value="ECO:0007669"/>
    <property type="project" value="UniProtKB-KW"/>
</dbReference>
<dbReference type="InterPro" id="IPR001926">
    <property type="entry name" value="TrpB-like_PALP"/>
</dbReference>
<dbReference type="PANTHER" id="PTHR11493">
    <property type="entry name" value="SULFITE REDUCTASE [NADPH] SUBUNIT BETA-RELATED"/>
    <property type="match status" value="1"/>
</dbReference>
<keyword evidence="10" id="KW-0479">Metal-binding</keyword>
<dbReference type="Proteomes" id="UP001224775">
    <property type="component" value="Unassembled WGS sequence"/>
</dbReference>
<evidence type="ECO:0000256" key="14">
    <source>
        <dbReference type="ARBA" id="ARBA00023014"/>
    </source>
</evidence>
<evidence type="ECO:0000259" key="19">
    <source>
        <dbReference type="Pfam" id="PF03460"/>
    </source>
</evidence>
<evidence type="ECO:0000256" key="6">
    <source>
        <dbReference type="ARBA" id="ARBA00010429"/>
    </source>
</evidence>
<keyword evidence="8" id="KW-0004">4Fe-4S</keyword>
<evidence type="ECO:0000256" key="16">
    <source>
        <dbReference type="ARBA" id="ARBA00049518"/>
    </source>
</evidence>
<evidence type="ECO:0000256" key="15">
    <source>
        <dbReference type="ARBA" id="ARBA00046513"/>
    </source>
</evidence>
<comment type="caution">
    <text evidence="20">The sequence shown here is derived from an EMBL/GenBank/DDBJ whole genome shotgun (WGS) entry which is preliminary data.</text>
</comment>
<evidence type="ECO:0000313" key="21">
    <source>
        <dbReference type="Proteomes" id="UP001224775"/>
    </source>
</evidence>
<protein>
    <recommendedName>
        <fullName evidence="7">assimilatory sulfite reductase (ferredoxin)</fullName>
        <ecNumber evidence="7">1.8.7.1</ecNumber>
    </recommendedName>
</protein>
<dbReference type="SUPFAM" id="SSF56014">
    <property type="entry name" value="Nitrite and sulphite reductase 4Fe-4S domain-like"/>
    <property type="match status" value="2"/>
</dbReference>
<dbReference type="Gene3D" id="3.40.50.1100">
    <property type="match status" value="1"/>
</dbReference>
<dbReference type="GO" id="GO:0051539">
    <property type="term" value="F:4 iron, 4 sulfur cluster binding"/>
    <property type="evidence" value="ECO:0007669"/>
    <property type="project" value="UniProtKB-KW"/>
</dbReference>
<evidence type="ECO:0000256" key="11">
    <source>
        <dbReference type="ARBA" id="ARBA00022784"/>
    </source>
</evidence>
<dbReference type="EMBL" id="JATAAI010000005">
    <property type="protein sequence ID" value="KAK1745601.1"/>
    <property type="molecule type" value="Genomic_DNA"/>
</dbReference>
<organism evidence="20 21">
    <name type="scientific">Skeletonema marinoi</name>
    <dbReference type="NCBI Taxonomy" id="267567"/>
    <lineage>
        <taxon>Eukaryota</taxon>
        <taxon>Sar</taxon>
        <taxon>Stramenopiles</taxon>
        <taxon>Ochrophyta</taxon>
        <taxon>Bacillariophyta</taxon>
        <taxon>Coscinodiscophyceae</taxon>
        <taxon>Thalassiosirophycidae</taxon>
        <taxon>Thalassiosirales</taxon>
        <taxon>Skeletonemataceae</taxon>
        <taxon>Skeletonema</taxon>
        <taxon>Skeletonema marinoi-dohrnii complex</taxon>
    </lineage>
</organism>
<keyword evidence="9" id="KW-0349">Heme</keyword>
<evidence type="ECO:0000259" key="18">
    <source>
        <dbReference type="Pfam" id="PF01077"/>
    </source>
</evidence>
<feature type="domain" description="Nitrite/Sulfite reductase ferredoxin-like" evidence="19">
    <location>
        <begin position="282"/>
        <end position="341"/>
    </location>
</feature>
<dbReference type="InterPro" id="IPR006067">
    <property type="entry name" value="NO2/SO3_Rdtase_4Fe4S_dom"/>
</dbReference>
<dbReference type="GO" id="GO:0050311">
    <property type="term" value="F:sulfite reductase (ferredoxin) activity"/>
    <property type="evidence" value="ECO:0007669"/>
    <property type="project" value="UniProtKB-EC"/>
</dbReference>
<evidence type="ECO:0000256" key="4">
    <source>
        <dbReference type="ARBA" id="ARBA00003329"/>
    </source>
</evidence>
<comment type="function">
    <text evidence="3">DNA-binding protein that binds to both double-stranded and single-stranded DNA without significant sequence specificity to reversibly repress the transcriptional activity of chloroplast nucleoids by promoting DNA compaction and possibly regulate DNA replication.</text>
</comment>
<dbReference type="EC" id="1.8.7.1" evidence="7"/>
<feature type="domain" description="Nitrite/sulphite reductase 4Fe-4S" evidence="18">
    <location>
        <begin position="420"/>
        <end position="563"/>
    </location>
</feature>
<evidence type="ECO:0000256" key="12">
    <source>
        <dbReference type="ARBA" id="ARBA00023002"/>
    </source>
</evidence>
<dbReference type="SUPFAM" id="SSF55124">
    <property type="entry name" value="Nitrite/Sulfite reductase N-terminal domain-like"/>
    <property type="match status" value="2"/>
</dbReference>
<sequence length="810" mass="89475">MKIGAVLASVGGGGLLCGILEGVERNYHGSNEIRSNLVRGTKVVACETEGAASFAASFNSDNGSIVCLDGIHSIATSLGATSVTPAVIQRSRRHRDRGEISSSGDDVMSYVCTDGEAVQGCVQFASDHRMLVEPACGASLAPLYSDRLRAKLLDQLNDNEDSVIVVEVCGGSGKKTKKYTMKFSSNGLALLTLIGSTAAFTPSSVIAPRQSSSSSKLYVQMEAAPAKALPKIEKLKIASNYLRDPLKDQLQTEEIGISKDAYQIMKYHGSYQQNNREKKGPKDYQFMLRLKQPAGELPPDLYRLLDDLSLNHGQGDLRATTRQCFQMHGILKGDLKTVISSIMNIGSSTVGACGDVSRNVMTTPAPFVSSDYEYAREYSKCFGQLFRPLSSAFSEIWLDGEKAVSVETWAKEVEHHNIDEKMLYDNGRGIIIPDATEPIYGDQYLPRKFKIGVTVPGDNSLDIYTNDIGVVVITNDAGELEGFNVMVGGGMGRLHNKETTFARAADHMGFVPKDDIWEVMKAILAAQRDHGNRDVRANARMKYLVHTLGIEKFTKLVESYCGVEIQPWRAMADWKYNDWMGWWEQGDGKLFYGQHIDNGRVKDEGDFRLKSALRVLVDKYNLHSILSPTQSIIFRDIDPKDKEGIEQVLREHGIAPIEEVDPNARLAMACPALPLCGLAQTEAERIMPSYIERMRALLTKMNLDDEEILMRMTGCPNGCARPYMAELAFVGDGAKSYQVWLGGSPVLTRTAYPFMSKMDTDKLEETMEPILAMFIQQRQEFEAFGDFCHRLGADAISAYTQNYTLGSVKA</sequence>
<evidence type="ECO:0000259" key="17">
    <source>
        <dbReference type="Pfam" id="PF00291"/>
    </source>
</evidence>
<dbReference type="Gene3D" id="3.30.413.10">
    <property type="entry name" value="Sulfite Reductase Hemoprotein, domain 1"/>
    <property type="match status" value="2"/>
</dbReference>
<evidence type="ECO:0000256" key="2">
    <source>
        <dbReference type="ARBA" id="ARBA00001966"/>
    </source>
</evidence>
<dbReference type="PRINTS" id="PR00397">
    <property type="entry name" value="SIROHAEM"/>
</dbReference>
<dbReference type="FunFam" id="3.30.413.10:FF:000014">
    <property type="entry name" value="Sulfite reductase [ferredoxin], chloroplastic"/>
    <property type="match status" value="1"/>
</dbReference>
<comment type="catalytic activity">
    <reaction evidence="16">
        <text>hydrogen sulfide + 6 oxidized [2Fe-2S]-[ferredoxin] + 3 H2O = sulfite + 6 reduced [2Fe-2S]-[ferredoxin] + 7 H(+)</text>
        <dbReference type="Rhea" id="RHEA:23132"/>
        <dbReference type="Rhea" id="RHEA-COMP:10000"/>
        <dbReference type="Rhea" id="RHEA-COMP:10001"/>
        <dbReference type="ChEBI" id="CHEBI:15377"/>
        <dbReference type="ChEBI" id="CHEBI:15378"/>
        <dbReference type="ChEBI" id="CHEBI:17359"/>
        <dbReference type="ChEBI" id="CHEBI:29919"/>
        <dbReference type="ChEBI" id="CHEBI:33737"/>
        <dbReference type="ChEBI" id="CHEBI:33738"/>
        <dbReference type="EC" id="1.8.7.1"/>
    </reaction>
</comment>
<dbReference type="AlphaFoldDB" id="A0AAD9DFC3"/>
<evidence type="ECO:0000256" key="1">
    <source>
        <dbReference type="ARBA" id="ARBA00001929"/>
    </source>
</evidence>
<evidence type="ECO:0000256" key="10">
    <source>
        <dbReference type="ARBA" id="ARBA00022723"/>
    </source>
</evidence>
<evidence type="ECO:0000256" key="9">
    <source>
        <dbReference type="ARBA" id="ARBA00022617"/>
    </source>
</evidence>
<evidence type="ECO:0000313" key="20">
    <source>
        <dbReference type="EMBL" id="KAK1745601.1"/>
    </source>
</evidence>
<dbReference type="NCBIfam" id="TIGR02042">
    <property type="entry name" value="sir"/>
    <property type="match status" value="1"/>
</dbReference>
<dbReference type="GO" id="GO:0042644">
    <property type="term" value="C:chloroplast nucleoid"/>
    <property type="evidence" value="ECO:0007669"/>
    <property type="project" value="UniProtKB-SubCell"/>
</dbReference>
<keyword evidence="11" id="KW-0883">Thioether bond</keyword>
<accession>A0AAD9DFC3</accession>
<reference evidence="20" key="1">
    <citation type="submission" date="2023-06" db="EMBL/GenBank/DDBJ databases">
        <title>Survivors Of The Sea: Transcriptome response of Skeletonema marinoi to long-term dormancy.</title>
        <authorList>
            <person name="Pinder M.I.M."/>
            <person name="Kourtchenko O."/>
            <person name="Robertson E.K."/>
            <person name="Larsson T."/>
            <person name="Maumus F."/>
            <person name="Osuna-Cruz C.M."/>
            <person name="Vancaester E."/>
            <person name="Stenow R."/>
            <person name="Vandepoele K."/>
            <person name="Ploug H."/>
            <person name="Bruchert V."/>
            <person name="Godhe A."/>
            <person name="Topel M."/>
        </authorList>
    </citation>
    <scope>NUCLEOTIDE SEQUENCE</scope>
    <source>
        <strain evidence="20">R05AC</strain>
    </source>
</reference>
<evidence type="ECO:0000256" key="3">
    <source>
        <dbReference type="ARBA" id="ARBA00002010"/>
    </source>
</evidence>
<name>A0AAD9DFC3_9STRA</name>
<dbReference type="InterPro" id="IPR006066">
    <property type="entry name" value="NO2/SO3_Rdtase_FeS/sirohaem_BS"/>
</dbReference>
<evidence type="ECO:0000256" key="8">
    <source>
        <dbReference type="ARBA" id="ARBA00022485"/>
    </source>
</evidence>
<dbReference type="GO" id="GO:0020037">
    <property type="term" value="F:heme binding"/>
    <property type="evidence" value="ECO:0007669"/>
    <property type="project" value="InterPro"/>
</dbReference>
<feature type="domain" description="Tryptophan synthase beta chain-like PALP" evidence="17">
    <location>
        <begin position="3"/>
        <end position="166"/>
    </location>
</feature>
<proteinExistence type="inferred from homology"/>
<comment type="cofactor">
    <cofactor evidence="1">
        <name>siroheme</name>
        <dbReference type="ChEBI" id="CHEBI:60052"/>
    </cofactor>
</comment>
<evidence type="ECO:0000256" key="13">
    <source>
        <dbReference type="ARBA" id="ARBA00023004"/>
    </source>
</evidence>
<dbReference type="GO" id="GO:0009337">
    <property type="term" value="C:sulfite reductase complex (NADPH)"/>
    <property type="evidence" value="ECO:0007669"/>
    <property type="project" value="TreeGrafter"/>
</dbReference>
<comment type="similarity">
    <text evidence="6">Belongs to the nitrite and sulfite reductase 4Fe-4S domain family.</text>
</comment>
<gene>
    <name evidence="20" type="ORF">QTG54_003525</name>
</gene>
<evidence type="ECO:0000256" key="5">
    <source>
        <dbReference type="ARBA" id="ARBA00004595"/>
    </source>
</evidence>
<dbReference type="InterPro" id="IPR005117">
    <property type="entry name" value="NiRdtase/SiRdtase_haem-b_fer"/>
</dbReference>
<dbReference type="Pfam" id="PF00291">
    <property type="entry name" value="PALP"/>
    <property type="match status" value="1"/>
</dbReference>
<dbReference type="Pfam" id="PF01077">
    <property type="entry name" value="NIR_SIR"/>
    <property type="match status" value="1"/>
</dbReference>
<comment type="cofactor">
    <cofactor evidence="2">
        <name>[4Fe-4S] cluster</name>
        <dbReference type="ChEBI" id="CHEBI:49883"/>
    </cofactor>
</comment>
<dbReference type="Pfam" id="PF03460">
    <property type="entry name" value="NIR_SIR_ferr"/>
    <property type="match status" value="1"/>
</dbReference>
<dbReference type="PANTHER" id="PTHR11493:SF47">
    <property type="entry name" value="SULFITE REDUCTASE [NADPH] SUBUNIT BETA"/>
    <property type="match status" value="1"/>
</dbReference>
<comment type="subcellular location">
    <subcellularLocation>
        <location evidence="5">Plastid</location>
        <location evidence="5">Chloroplast stroma</location>
        <location evidence="5">Chloroplast nucleoid</location>
    </subcellularLocation>
</comment>
<keyword evidence="12 20" id="KW-0560">Oxidoreductase</keyword>
<comment type="subunit">
    <text evidence="15">Monomer. Interacts with ferredoxin.</text>
</comment>
<dbReference type="InterPro" id="IPR036136">
    <property type="entry name" value="Nit/Sulf_reduc_fer-like_dom_sf"/>
</dbReference>
<keyword evidence="14" id="KW-0411">Iron-sulfur</keyword>
<dbReference type="GO" id="GO:0016002">
    <property type="term" value="F:sulfite reductase activity"/>
    <property type="evidence" value="ECO:0007669"/>
    <property type="project" value="TreeGrafter"/>
</dbReference>
<dbReference type="FunFam" id="3.30.413.10:FF:000008">
    <property type="entry name" value="Sulfite reductase [ferredoxin], chloroplastic"/>
    <property type="match status" value="1"/>
</dbReference>
<keyword evidence="21" id="KW-1185">Reference proteome</keyword>
<dbReference type="InterPro" id="IPR045169">
    <property type="entry name" value="NO2/SO3_Rdtase_4Fe4S_prot"/>
</dbReference>
<dbReference type="NCBIfam" id="NF010029">
    <property type="entry name" value="PRK13504.1"/>
    <property type="match status" value="1"/>
</dbReference>
<dbReference type="GO" id="GO:0000103">
    <property type="term" value="P:sulfate assimilation"/>
    <property type="evidence" value="ECO:0007669"/>
    <property type="project" value="TreeGrafter"/>
</dbReference>
<dbReference type="InterPro" id="IPR011787">
    <property type="entry name" value="SiR_ferredoxin-dep"/>
</dbReference>